<evidence type="ECO:0000313" key="1">
    <source>
        <dbReference type="EMBL" id="MCP1675749.1"/>
    </source>
</evidence>
<name>A0AAE3G647_9GAMM</name>
<dbReference type="EMBL" id="JALJXV010000007">
    <property type="protein sequence ID" value="MCP1675749.1"/>
    <property type="molecule type" value="Genomic_DNA"/>
</dbReference>
<gene>
    <name evidence="1" type="ORF">J2T57_002904</name>
</gene>
<proteinExistence type="predicted"/>
<sequence>MNLVQSGGTPPKFDARPRALFVVFENTTFDNVNKTYYKQRLIKNGMQHAKCQLARQAWVKRRNLAAEGFTTAAEDERRWL</sequence>
<keyword evidence="2" id="KW-1185">Reference proteome</keyword>
<organism evidence="1 2">
    <name type="scientific">Natronocella acetinitrilica</name>
    <dbReference type="NCBI Taxonomy" id="414046"/>
    <lineage>
        <taxon>Bacteria</taxon>
        <taxon>Pseudomonadati</taxon>
        <taxon>Pseudomonadota</taxon>
        <taxon>Gammaproteobacteria</taxon>
        <taxon>Chromatiales</taxon>
        <taxon>Ectothiorhodospiraceae</taxon>
        <taxon>Natronocella</taxon>
    </lineage>
</organism>
<evidence type="ECO:0000313" key="2">
    <source>
        <dbReference type="Proteomes" id="UP001205843"/>
    </source>
</evidence>
<accession>A0AAE3G647</accession>
<protein>
    <submittedName>
        <fullName evidence="1">Uncharacterized protein</fullName>
    </submittedName>
</protein>
<comment type="caution">
    <text evidence="1">The sequence shown here is derived from an EMBL/GenBank/DDBJ whole genome shotgun (WGS) entry which is preliminary data.</text>
</comment>
<dbReference type="Proteomes" id="UP001205843">
    <property type="component" value="Unassembled WGS sequence"/>
</dbReference>
<dbReference type="RefSeq" id="WP_253479502.1">
    <property type="nucleotide sequence ID" value="NZ_JALJXV010000007.1"/>
</dbReference>
<reference evidence="1" key="1">
    <citation type="submission" date="2022-03" db="EMBL/GenBank/DDBJ databases">
        <title>Genomic Encyclopedia of Type Strains, Phase III (KMG-III): the genomes of soil and plant-associated and newly described type strains.</title>
        <authorList>
            <person name="Whitman W."/>
        </authorList>
    </citation>
    <scope>NUCLEOTIDE SEQUENCE</scope>
    <source>
        <strain evidence="1">ANL 6-2</strain>
    </source>
</reference>
<dbReference type="AlphaFoldDB" id="A0AAE3G647"/>